<feature type="non-terminal residue" evidence="2">
    <location>
        <position position="246"/>
    </location>
</feature>
<dbReference type="AlphaFoldDB" id="A0AAD4D0W7"/>
<evidence type="ECO:0000313" key="3">
    <source>
        <dbReference type="Proteomes" id="UP001194580"/>
    </source>
</evidence>
<feature type="region of interest" description="Disordered" evidence="1">
    <location>
        <begin position="95"/>
        <end position="135"/>
    </location>
</feature>
<protein>
    <submittedName>
        <fullName evidence="2">Uncharacterized protein</fullName>
    </submittedName>
</protein>
<evidence type="ECO:0000313" key="2">
    <source>
        <dbReference type="EMBL" id="KAG0252571.1"/>
    </source>
</evidence>
<gene>
    <name evidence="2" type="ORF">BGZ95_006590</name>
</gene>
<sequence>MSAPPSDHATQVISSVTSPFVSMNGHCKVHSNTTNLNVQVPEDENETDQSDPGRLMAFFRKGLTKLKSNKSASMMPPRSFMSSLKTTVNLVTIDGDGAPTSPVIQTPEHHQSTNDHHAPPQGSLNPSKANGKPLPPLPIAMHVREGIFSADAPIPAHRSTTPANHRARFESSLQLAFCVSLLRKNPLISTSKGGSTETPILDENGRVWLSAMREDLFAQVHVRGLLSKLVAEFVKVEFKEIATISE</sequence>
<organism evidence="2 3">
    <name type="scientific">Linnemannia exigua</name>
    <dbReference type="NCBI Taxonomy" id="604196"/>
    <lineage>
        <taxon>Eukaryota</taxon>
        <taxon>Fungi</taxon>
        <taxon>Fungi incertae sedis</taxon>
        <taxon>Mucoromycota</taxon>
        <taxon>Mortierellomycotina</taxon>
        <taxon>Mortierellomycetes</taxon>
        <taxon>Mortierellales</taxon>
        <taxon>Mortierellaceae</taxon>
        <taxon>Linnemannia</taxon>
    </lineage>
</organism>
<proteinExistence type="predicted"/>
<dbReference type="EMBL" id="JAAAIL010003080">
    <property type="protein sequence ID" value="KAG0252571.1"/>
    <property type="molecule type" value="Genomic_DNA"/>
</dbReference>
<dbReference type="Proteomes" id="UP001194580">
    <property type="component" value="Unassembled WGS sequence"/>
</dbReference>
<keyword evidence="3" id="KW-1185">Reference proteome</keyword>
<accession>A0AAD4D0W7</accession>
<feature type="compositionally biased region" description="Basic and acidic residues" evidence="1">
    <location>
        <begin position="107"/>
        <end position="118"/>
    </location>
</feature>
<reference evidence="2" key="1">
    <citation type="journal article" date="2020" name="Fungal Divers.">
        <title>Resolving the Mortierellaceae phylogeny through synthesis of multi-gene phylogenetics and phylogenomics.</title>
        <authorList>
            <person name="Vandepol N."/>
            <person name="Liber J."/>
            <person name="Desiro A."/>
            <person name="Na H."/>
            <person name="Kennedy M."/>
            <person name="Barry K."/>
            <person name="Grigoriev I.V."/>
            <person name="Miller A.N."/>
            <person name="O'Donnell K."/>
            <person name="Stajich J.E."/>
            <person name="Bonito G."/>
        </authorList>
    </citation>
    <scope>NUCLEOTIDE SEQUENCE</scope>
    <source>
        <strain evidence="2">NRRL 28262</strain>
    </source>
</reference>
<comment type="caution">
    <text evidence="2">The sequence shown here is derived from an EMBL/GenBank/DDBJ whole genome shotgun (WGS) entry which is preliminary data.</text>
</comment>
<evidence type="ECO:0000256" key="1">
    <source>
        <dbReference type="SAM" id="MobiDB-lite"/>
    </source>
</evidence>
<name>A0AAD4D0W7_9FUNG</name>